<dbReference type="GO" id="GO:0005685">
    <property type="term" value="C:U1 snRNP"/>
    <property type="evidence" value="ECO:0007669"/>
    <property type="project" value="TreeGrafter"/>
</dbReference>
<accession>A0A9W8IDX3</accession>
<dbReference type="FunFam" id="1.10.10.440:FF:000013">
    <property type="entry name" value="pre-mRNA-processing protein 40A isoform X1"/>
    <property type="match status" value="1"/>
</dbReference>
<feature type="domain" description="WW" evidence="7">
    <location>
        <begin position="54"/>
        <end position="86"/>
    </location>
</feature>
<dbReference type="Gene3D" id="2.20.70.10">
    <property type="match status" value="2"/>
</dbReference>
<name>A0A9W8IDX3_9FUNG</name>
<dbReference type="GO" id="GO:0003723">
    <property type="term" value="F:RNA binding"/>
    <property type="evidence" value="ECO:0007669"/>
    <property type="project" value="TreeGrafter"/>
</dbReference>
<gene>
    <name evidence="9" type="primary">PRP40</name>
    <name evidence="9" type="ORF">IWW36_000155</name>
</gene>
<evidence type="ECO:0000313" key="9">
    <source>
        <dbReference type="EMBL" id="KAJ2852527.1"/>
    </source>
</evidence>
<feature type="domain" description="FF" evidence="8">
    <location>
        <begin position="159"/>
        <end position="215"/>
    </location>
</feature>
<keyword evidence="10" id="KW-1185">Reference proteome</keyword>
<evidence type="ECO:0000256" key="2">
    <source>
        <dbReference type="ARBA" id="ARBA00022664"/>
    </source>
</evidence>
<feature type="region of interest" description="Disordered" evidence="6">
    <location>
        <begin position="586"/>
        <end position="641"/>
    </location>
</feature>
<feature type="compositionally biased region" description="Low complexity" evidence="6">
    <location>
        <begin position="111"/>
        <end position="128"/>
    </location>
</feature>
<evidence type="ECO:0000256" key="3">
    <source>
        <dbReference type="ARBA" id="ARBA00022737"/>
    </source>
</evidence>
<evidence type="ECO:0000256" key="5">
    <source>
        <dbReference type="ARBA" id="ARBA00023242"/>
    </source>
</evidence>
<dbReference type="PROSITE" id="PS01159">
    <property type="entry name" value="WW_DOMAIN_1"/>
    <property type="match status" value="2"/>
</dbReference>
<comment type="subcellular location">
    <subcellularLocation>
        <location evidence="1">Nucleus</location>
    </subcellularLocation>
</comment>
<keyword evidence="2" id="KW-0507">mRNA processing</keyword>
<dbReference type="InterPro" id="IPR036020">
    <property type="entry name" value="WW_dom_sf"/>
</dbReference>
<sequence>MNGGKEGIQSPLPTHEPSNTAWIEYTSSDGRAYYYNRNTKITTWEKPDELKTPQERDSVWKEYSKDGRPYWYNTVTKKSTWTRPDVFKSQSTNVIRPDVNNNLSREASRTPRVASSRSKSPPRSQQPLRRSDSRGARSRPSESSSAVVDDHQLPRREYRTAEEAEKAFMDMLKRHRVSGDWSWEKMLRAVVNDPDYRALKTLPERKSAFNQYISAVRETERVQREHERRKQRQDFFAMMDTLPVSEYTRFRKVKHLAKTHAAFCAVPTEKERIQLFEAYMDEHIKKLNDERRKLRSNFVQEAVDALGVLPVSARWKDVKERLMEMFGSRLMPILRSENDEYVSMDTLHYFNDSTDPELGLSVLDFMDVYDQIIANAEKRDLNQRKHEKDLLFRQQRLNREKFQQLLKEHSSQFTPSSTWSEFYPQIKHDPRYLAMLGQPGSTPLDLFWDAIELLSDEFYHERKHLELLMHDHKFQMQVDTSLDSVREFAQKHCTIPEAHLDYIYQQLVMKARRRKEEEEERRLRYRRRLLDDFKYRLYDLEPPLDPDAQWENEQARVAVLPEFKDIDDEQACRKVFDMVMERIRERAQTKARKRRDSEAHKRSRSPVATATGVAEDAADKHTRRQSDASNYSSELEEGEMV</sequence>
<evidence type="ECO:0000259" key="7">
    <source>
        <dbReference type="PROSITE" id="PS50020"/>
    </source>
</evidence>
<dbReference type="OrthoDB" id="187617at2759"/>
<evidence type="ECO:0000313" key="10">
    <source>
        <dbReference type="Proteomes" id="UP001139887"/>
    </source>
</evidence>
<dbReference type="AlphaFoldDB" id="A0A9W8IDX3"/>
<dbReference type="PROSITE" id="PS50020">
    <property type="entry name" value="WW_DOMAIN_2"/>
    <property type="match status" value="2"/>
</dbReference>
<dbReference type="InterPro" id="IPR036517">
    <property type="entry name" value="FF_domain_sf"/>
</dbReference>
<dbReference type="GO" id="GO:0045292">
    <property type="term" value="P:mRNA cis splicing, via spliceosome"/>
    <property type="evidence" value="ECO:0007669"/>
    <property type="project" value="InterPro"/>
</dbReference>
<dbReference type="PROSITE" id="PS51676">
    <property type="entry name" value="FF"/>
    <property type="match status" value="2"/>
</dbReference>
<dbReference type="PANTHER" id="PTHR11864">
    <property type="entry name" value="PRE-MRNA-PROCESSING PROTEIN PRP40"/>
    <property type="match status" value="1"/>
</dbReference>
<comment type="caution">
    <text evidence="9">The sequence shown here is derived from an EMBL/GenBank/DDBJ whole genome shotgun (WGS) entry which is preliminary data.</text>
</comment>
<dbReference type="GO" id="GO:0071004">
    <property type="term" value="C:U2-type prespliceosome"/>
    <property type="evidence" value="ECO:0007669"/>
    <property type="project" value="TreeGrafter"/>
</dbReference>
<evidence type="ECO:0000256" key="4">
    <source>
        <dbReference type="ARBA" id="ARBA00023187"/>
    </source>
</evidence>
<evidence type="ECO:0000256" key="6">
    <source>
        <dbReference type="SAM" id="MobiDB-lite"/>
    </source>
</evidence>
<keyword evidence="5" id="KW-0539">Nucleus</keyword>
<proteinExistence type="predicted"/>
<dbReference type="Pfam" id="PF00397">
    <property type="entry name" value="WW"/>
    <property type="match status" value="2"/>
</dbReference>
<dbReference type="InterPro" id="IPR002713">
    <property type="entry name" value="FF_domain"/>
</dbReference>
<dbReference type="Gene3D" id="1.10.10.440">
    <property type="entry name" value="FF domain"/>
    <property type="match status" value="4"/>
</dbReference>
<feature type="domain" description="WW" evidence="7">
    <location>
        <begin position="16"/>
        <end position="49"/>
    </location>
</feature>
<dbReference type="SUPFAM" id="SSF81698">
    <property type="entry name" value="FF domain"/>
    <property type="match status" value="4"/>
</dbReference>
<organism evidence="9 10">
    <name type="scientific">Coemansia brasiliensis</name>
    <dbReference type="NCBI Taxonomy" id="2650707"/>
    <lineage>
        <taxon>Eukaryota</taxon>
        <taxon>Fungi</taxon>
        <taxon>Fungi incertae sedis</taxon>
        <taxon>Zoopagomycota</taxon>
        <taxon>Kickxellomycotina</taxon>
        <taxon>Kickxellomycetes</taxon>
        <taxon>Kickxellales</taxon>
        <taxon>Kickxellaceae</taxon>
        <taxon>Coemansia</taxon>
    </lineage>
</organism>
<feature type="compositionally biased region" description="Basic and acidic residues" evidence="6">
    <location>
        <begin position="617"/>
        <end position="626"/>
    </location>
</feature>
<feature type="region of interest" description="Disordered" evidence="6">
    <location>
        <begin position="92"/>
        <end position="156"/>
    </location>
</feature>
<dbReference type="CDD" id="cd00201">
    <property type="entry name" value="WW"/>
    <property type="match status" value="2"/>
</dbReference>
<dbReference type="SUPFAM" id="SSF51045">
    <property type="entry name" value="WW domain"/>
    <property type="match status" value="2"/>
</dbReference>
<dbReference type="SMART" id="SM00441">
    <property type="entry name" value="FF"/>
    <property type="match status" value="3"/>
</dbReference>
<dbReference type="SMART" id="SM00456">
    <property type="entry name" value="WW"/>
    <property type="match status" value="2"/>
</dbReference>
<keyword evidence="4" id="KW-0508">mRNA splicing</keyword>
<dbReference type="Pfam" id="PF01846">
    <property type="entry name" value="FF"/>
    <property type="match status" value="3"/>
</dbReference>
<dbReference type="InterPro" id="IPR039726">
    <property type="entry name" value="Prp40-like"/>
</dbReference>
<dbReference type="Proteomes" id="UP001139887">
    <property type="component" value="Unassembled WGS sequence"/>
</dbReference>
<feature type="domain" description="FF" evidence="8">
    <location>
        <begin position="395"/>
        <end position="453"/>
    </location>
</feature>
<protein>
    <submittedName>
        <fullName evidence="9">U1 snRNP protein</fullName>
    </submittedName>
</protein>
<feature type="region of interest" description="Disordered" evidence="6">
    <location>
        <begin position="1"/>
        <end position="20"/>
    </location>
</feature>
<dbReference type="EMBL" id="JANBUW010000002">
    <property type="protein sequence ID" value="KAJ2852527.1"/>
    <property type="molecule type" value="Genomic_DNA"/>
</dbReference>
<dbReference type="PANTHER" id="PTHR11864:SF0">
    <property type="entry name" value="PRP40 PRE-MRNA PROCESSING FACTOR 40 HOMOLOG A (YEAST)"/>
    <property type="match status" value="1"/>
</dbReference>
<dbReference type="InterPro" id="IPR001202">
    <property type="entry name" value="WW_dom"/>
</dbReference>
<evidence type="ECO:0000259" key="8">
    <source>
        <dbReference type="PROSITE" id="PS51676"/>
    </source>
</evidence>
<feature type="compositionally biased region" description="Polar residues" evidence="6">
    <location>
        <begin position="92"/>
        <end position="105"/>
    </location>
</feature>
<evidence type="ECO:0000256" key="1">
    <source>
        <dbReference type="ARBA" id="ARBA00004123"/>
    </source>
</evidence>
<keyword evidence="3" id="KW-0677">Repeat</keyword>
<reference evidence="9" key="1">
    <citation type="submission" date="2022-07" db="EMBL/GenBank/DDBJ databases">
        <title>Phylogenomic reconstructions and comparative analyses of Kickxellomycotina fungi.</title>
        <authorList>
            <person name="Reynolds N.K."/>
            <person name="Stajich J.E."/>
            <person name="Barry K."/>
            <person name="Grigoriev I.V."/>
            <person name="Crous P."/>
            <person name="Smith M.E."/>
        </authorList>
    </citation>
    <scope>NUCLEOTIDE SEQUENCE</scope>
    <source>
        <strain evidence="9">NRRL 1566</strain>
    </source>
</reference>